<dbReference type="OrthoDB" id="8966903at2"/>
<sequence>MGSANDGSKRAVVHTAEQGGGFVWVISLVDFDAREVKRSMVSEENFATADAARDAGNDRLKAMAEDH</sequence>
<accession>A0A158HYJ7</accession>
<gene>
    <name evidence="1" type="ORF">AWB65_03987</name>
</gene>
<reference evidence="1" key="1">
    <citation type="submission" date="2016-01" db="EMBL/GenBank/DDBJ databases">
        <authorList>
            <person name="Peeters C."/>
        </authorList>
    </citation>
    <scope>NUCLEOTIDE SEQUENCE [LARGE SCALE GENOMIC DNA]</scope>
    <source>
        <strain evidence="1">LMG 22934</strain>
    </source>
</reference>
<dbReference type="Proteomes" id="UP000054977">
    <property type="component" value="Unassembled WGS sequence"/>
</dbReference>
<dbReference type="STRING" id="326474.AWB65_03987"/>
<keyword evidence="2" id="KW-1185">Reference proteome</keyword>
<protein>
    <submittedName>
        <fullName evidence="1">Uncharacterized protein</fullName>
    </submittedName>
</protein>
<evidence type="ECO:0000313" key="1">
    <source>
        <dbReference type="EMBL" id="SAL49442.1"/>
    </source>
</evidence>
<organism evidence="1 2">
    <name type="scientific">Caballeronia humi</name>
    <dbReference type="NCBI Taxonomy" id="326474"/>
    <lineage>
        <taxon>Bacteria</taxon>
        <taxon>Pseudomonadati</taxon>
        <taxon>Pseudomonadota</taxon>
        <taxon>Betaproteobacteria</taxon>
        <taxon>Burkholderiales</taxon>
        <taxon>Burkholderiaceae</taxon>
        <taxon>Caballeronia</taxon>
    </lineage>
</organism>
<dbReference type="AlphaFoldDB" id="A0A158HYJ7"/>
<dbReference type="RefSeq" id="WP_087668774.1">
    <property type="nucleotide sequence ID" value="NZ_FCNW02000022.1"/>
</dbReference>
<dbReference type="EMBL" id="FCNW02000022">
    <property type="protein sequence ID" value="SAL49442.1"/>
    <property type="molecule type" value="Genomic_DNA"/>
</dbReference>
<name>A0A158HYJ7_9BURK</name>
<comment type="caution">
    <text evidence="1">The sequence shown here is derived from an EMBL/GenBank/DDBJ whole genome shotgun (WGS) entry which is preliminary data.</text>
</comment>
<evidence type="ECO:0000313" key="2">
    <source>
        <dbReference type="Proteomes" id="UP000054977"/>
    </source>
</evidence>
<proteinExistence type="predicted"/>